<feature type="compositionally biased region" description="Basic and acidic residues" evidence="6">
    <location>
        <begin position="1669"/>
        <end position="1689"/>
    </location>
</feature>
<dbReference type="PROSITE" id="PS50827">
    <property type="entry name" value="DDT"/>
    <property type="match status" value="1"/>
</dbReference>
<dbReference type="PROSITE" id="PS51913">
    <property type="entry name" value="HTH_HARE"/>
    <property type="match status" value="1"/>
</dbReference>
<feature type="region of interest" description="Disordered" evidence="6">
    <location>
        <begin position="99"/>
        <end position="125"/>
    </location>
</feature>
<feature type="domain" description="Homeobox" evidence="7">
    <location>
        <begin position="42"/>
        <end position="102"/>
    </location>
</feature>
<proteinExistence type="predicted"/>
<keyword evidence="11" id="KW-1185">Reference proteome</keyword>
<dbReference type="PANTHER" id="PTHR36968:SF5">
    <property type="entry name" value="HOMEOBOX-DDT DOMAIN PROTEIN RLT2"/>
    <property type="match status" value="1"/>
</dbReference>
<dbReference type="Pfam" id="PF05066">
    <property type="entry name" value="HARE-HTH"/>
    <property type="match status" value="1"/>
</dbReference>
<dbReference type="Pfam" id="PF02791">
    <property type="entry name" value="DDT"/>
    <property type="match status" value="1"/>
</dbReference>
<evidence type="ECO:0000256" key="6">
    <source>
        <dbReference type="SAM" id="MobiDB-lite"/>
    </source>
</evidence>
<dbReference type="InterPro" id="IPR028942">
    <property type="entry name" value="WHIM1_dom"/>
</dbReference>
<evidence type="ECO:0000313" key="11">
    <source>
        <dbReference type="Proteomes" id="UP000231279"/>
    </source>
</evidence>
<reference evidence="11" key="1">
    <citation type="journal article" date="2018" name="Gigascience">
        <title>Genome assembly of the Pink Ipe (Handroanthus impetiginosus, Bignoniaceae), a highly valued, ecologically keystone Neotropical timber forest tree.</title>
        <authorList>
            <person name="Silva-Junior O.B."/>
            <person name="Grattapaglia D."/>
            <person name="Novaes E."/>
            <person name="Collevatti R.G."/>
        </authorList>
    </citation>
    <scope>NUCLEOTIDE SEQUENCE [LARGE SCALE GENOMIC DNA]</scope>
    <source>
        <strain evidence="11">cv. UFG-1</strain>
    </source>
</reference>
<keyword evidence="2" id="KW-0804">Transcription</keyword>
<comment type="caution">
    <text evidence="10">The sequence shown here is derived from an EMBL/GenBank/DDBJ whole genome shotgun (WGS) entry which is preliminary data.</text>
</comment>
<feature type="compositionally biased region" description="Basic and acidic residues" evidence="6">
    <location>
        <begin position="33"/>
        <end position="45"/>
    </location>
</feature>
<evidence type="ECO:0000256" key="1">
    <source>
        <dbReference type="ARBA" id="ARBA00004123"/>
    </source>
</evidence>
<feature type="DNA-binding region" description="Homeobox" evidence="4">
    <location>
        <begin position="44"/>
        <end position="103"/>
    </location>
</feature>
<comment type="subcellular location">
    <subcellularLocation>
        <location evidence="1 4 5">Nucleus</location>
    </subcellularLocation>
</comment>
<feature type="compositionally biased region" description="Acidic residues" evidence="6">
    <location>
        <begin position="1690"/>
        <end position="1705"/>
    </location>
</feature>
<protein>
    <submittedName>
        <fullName evidence="10">Uncharacterized protein</fullName>
    </submittedName>
</protein>
<dbReference type="EMBL" id="NKXS01005396">
    <property type="protein sequence ID" value="PIN03788.1"/>
    <property type="molecule type" value="Genomic_DNA"/>
</dbReference>
<feature type="compositionally biased region" description="Basic residues" evidence="6">
    <location>
        <begin position="1583"/>
        <end position="1604"/>
    </location>
</feature>
<evidence type="ECO:0000259" key="7">
    <source>
        <dbReference type="PROSITE" id="PS50071"/>
    </source>
</evidence>
<evidence type="ECO:0000313" key="10">
    <source>
        <dbReference type="EMBL" id="PIN03788.1"/>
    </source>
</evidence>
<dbReference type="InterPro" id="IPR009057">
    <property type="entry name" value="Homeodomain-like_sf"/>
</dbReference>
<dbReference type="Proteomes" id="UP000231279">
    <property type="component" value="Unassembled WGS sequence"/>
</dbReference>
<dbReference type="SMART" id="SM00571">
    <property type="entry name" value="DDT"/>
    <property type="match status" value="1"/>
</dbReference>
<evidence type="ECO:0000256" key="3">
    <source>
        <dbReference type="ARBA" id="ARBA00023242"/>
    </source>
</evidence>
<dbReference type="Gene3D" id="1.10.10.60">
    <property type="entry name" value="Homeodomain-like"/>
    <property type="match status" value="1"/>
</dbReference>
<feature type="region of interest" description="Disordered" evidence="6">
    <location>
        <begin position="1540"/>
        <end position="1609"/>
    </location>
</feature>
<evidence type="ECO:0000256" key="5">
    <source>
        <dbReference type="RuleBase" id="RU000682"/>
    </source>
</evidence>
<feature type="compositionally biased region" description="Low complexity" evidence="6">
    <location>
        <begin position="1740"/>
        <end position="1749"/>
    </location>
</feature>
<dbReference type="PROSITE" id="PS50071">
    <property type="entry name" value="HOMEOBOX_2"/>
    <property type="match status" value="1"/>
</dbReference>
<feature type="domain" description="DDT" evidence="8">
    <location>
        <begin position="581"/>
        <end position="640"/>
    </location>
</feature>
<feature type="compositionally biased region" description="Gly residues" evidence="6">
    <location>
        <begin position="9"/>
        <end position="31"/>
    </location>
</feature>
<dbReference type="CDD" id="cd00086">
    <property type="entry name" value="homeodomain"/>
    <property type="match status" value="1"/>
</dbReference>
<evidence type="ECO:0000259" key="9">
    <source>
        <dbReference type="PROSITE" id="PS51913"/>
    </source>
</evidence>
<accession>A0A2G9GES6</accession>
<feature type="region of interest" description="Disordered" evidence="6">
    <location>
        <begin position="1"/>
        <end position="53"/>
    </location>
</feature>
<evidence type="ECO:0000256" key="2">
    <source>
        <dbReference type="ARBA" id="ARBA00023163"/>
    </source>
</evidence>
<dbReference type="SUPFAM" id="SSF46689">
    <property type="entry name" value="Homeodomain-like"/>
    <property type="match status" value="1"/>
</dbReference>
<keyword evidence="4 5" id="KW-0371">Homeobox</keyword>
<dbReference type="InterPro" id="IPR044977">
    <property type="entry name" value="RLT1-3"/>
</dbReference>
<feature type="region of interest" description="Disordered" evidence="6">
    <location>
        <begin position="417"/>
        <end position="448"/>
    </location>
</feature>
<dbReference type="Pfam" id="PF15612">
    <property type="entry name" value="WHIM1"/>
    <property type="match status" value="1"/>
</dbReference>
<keyword evidence="3 4" id="KW-0539">Nucleus</keyword>
<dbReference type="GO" id="GO:0006357">
    <property type="term" value="P:regulation of transcription by RNA polymerase II"/>
    <property type="evidence" value="ECO:0007669"/>
    <property type="project" value="InterPro"/>
</dbReference>
<feature type="region of interest" description="Disordered" evidence="6">
    <location>
        <begin position="1719"/>
        <end position="1749"/>
    </location>
</feature>
<feature type="domain" description="HTH HARE-type" evidence="9">
    <location>
        <begin position="763"/>
        <end position="832"/>
    </location>
</feature>
<gene>
    <name evidence="10" type="ORF">CDL12_23683</name>
</gene>
<dbReference type="STRING" id="429701.A0A2G9GES6"/>
<dbReference type="InterPro" id="IPR018501">
    <property type="entry name" value="DDT_dom"/>
</dbReference>
<dbReference type="InterPro" id="IPR028941">
    <property type="entry name" value="WHIM2_dom"/>
</dbReference>
<dbReference type="InterPro" id="IPR007759">
    <property type="entry name" value="Asxl_HARE-HTH"/>
</dbReference>
<feature type="region of interest" description="Disordered" evidence="6">
    <location>
        <begin position="860"/>
        <end position="888"/>
    </location>
</feature>
<organism evidence="10 11">
    <name type="scientific">Handroanthus impetiginosus</name>
    <dbReference type="NCBI Taxonomy" id="429701"/>
    <lineage>
        <taxon>Eukaryota</taxon>
        <taxon>Viridiplantae</taxon>
        <taxon>Streptophyta</taxon>
        <taxon>Embryophyta</taxon>
        <taxon>Tracheophyta</taxon>
        <taxon>Spermatophyta</taxon>
        <taxon>Magnoliopsida</taxon>
        <taxon>eudicotyledons</taxon>
        <taxon>Gunneridae</taxon>
        <taxon>Pentapetalae</taxon>
        <taxon>asterids</taxon>
        <taxon>lamiids</taxon>
        <taxon>Lamiales</taxon>
        <taxon>Bignoniaceae</taxon>
        <taxon>Crescentiina</taxon>
        <taxon>Tabebuia alliance</taxon>
        <taxon>Handroanthus</taxon>
    </lineage>
</organism>
<name>A0A2G9GES6_9LAMI</name>
<feature type="compositionally biased region" description="Acidic residues" evidence="6">
    <location>
        <begin position="876"/>
        <end position="888"/>
    </location>
</feature>
<evidence type="ECO:0000256" key="4">
    <source>
        <dbReference type="PROSITE-ProRule" id="PRU00108"/>
    </source>
</evidence>
<feature type="region of interest" description="Disordered" evidence="6">
    <location>
        <begin position="1634"/>
        <end position="1706"/>
    </location>
</feature>
<dbReference type="GO" id="GO:0003677">
    <property type="term" value="F:DNA binding"/>
    <property type="evidence" value="ECO:0007669"/>
    <property type="project" value="UniProtKB-UniRule"/>
</dbReference>
<sequence>MEVDEGVGENSGGGAGAAAGGGGAGGGGGGSVEVEKKNTPEGEPKVKRKMKTPSQLEILEKTYAMETYPSEALRAELSAKLDLSDRQLQMWFCHRRLKDRKAPTEKRQKKSASSSAVAGSSGGGAHEAVVNNADVAKDRGSSLSLFGNMESQPRVAHKVGTAVPRISTELPSMRRFYEPPLAISEQRAIRFVEAQLGEPLREDGPILGMEFDPLPPGAFGAPIVTSEQQKPAGRSFDTQLYERLDAKPVKVREPLAYQSASRALQEYQFLPEKPSVRNDAYERAVTPQYYGSPTDILNARVPLPSGRSVKHSNEQVSSGYLQGQVPNLSLLPQQGRPDLHLSPAPAEVAVARPVASMVNVNIDSHHLIHPVTGLDHHTTPERRIVLDQERLERKRKSEEARIAKEVEAHEKRIRKELEKQDSLRRKREEQMRKEMERQDRERRKEEERLLREKQREEERYQREQRREMERREKFLQKEYIRAEKMRLKEEMRREKEAARLKAANDRAAARRIAKESMELIDDERLELMELATLSRGLPSILALDNEALQDLDLFKDKLPEFPPECVHLKRPFGLQPWTDSEENVGNLLMVWRFLIAFADVLGLWPFTLDEFTQALHDYEPRLLGEIHMALLRIIIKDIEDVARTPAAAVAANQNSAGITAGGHPHIVEGAYAWGFDLLSWQRHLSPLTWPEVLRQFALSAGFGPKLKKRDLKPAYLHDENEGDDGADTISNLRSGIAAENAVAIMQERGFSNPRRSRHRLTPGTVKFAAFHILSLEGSKGLSIMEVANKIQRSGLRDLTTSKTPEASISAALSRDTKLFERTAPSTYCVRSPYRKDPADAEAILSEAREKIRVYQNGRIEEEAEDIEKEVERDQDSESDVADDPDVDDLDAVPKLKEASHSGKTSRFELIETPLDAQENLKSSSTLTQPVDEIHDPEDTVIDECGSGDPWVQGLTEAEYADLSVEERLNALVALISVANEGNAIRVALEERLEAANALKKQMWAEAQLDKRRIKEEHVFKLQHSSLPVNRSEQNFPSFTVEHRRSPLPSVDMKNESSSAKPAFQLVDLNDQQNEENYCNNLNDQQLVPDNFLLQQSVFAAEKSRSYRKALIGHRAEEMYVYRSLPLGQDRRRNRYWQFISSPSRNDPGCGRIFVESCNGIWRLIDSEEGFDALLSCLDVRGIRESHLHSMLQSIGASFKETARRNLLGSNSGFHNHDEVKKNVPEIRPKLDFSSGTDSPKSIVCASPSNSPGPSVSFSIDLKNNCTEENEITVRYKDYEDWIWKECFDSNVLGAMKYGKLSRQRLLDICNHCHIVFSWEDNHCPSCHGIYSTSDKTFSFAEHVMQCKMKWSEEREGFLLNVSLPPRIRLLKAQLATIEASVPSDAFECVWSDEYRKSWGMKLHMASTAEQLLQSLTLLEGSIKTEFLSANYETTSKILSSCKVTGRYADTFCAPEAVLVLPWIPQTTPAVALRIMEIDTSIYYTSDQKAAHQKDNEAGSFIKFPSIYSAFGSSIDNVTQTGYLQQDNHWVDVGIGRTVLKRGRGRPRGPSRTSGVKSQKRSQNELHNLSTRKDKFTRVPGWKGRTRPRGSTKKGRRSTRSRQKSATRTVANVTEKRIVKDIVKDIVFDLAETPAENEATENVSSSERSEFDNDNDNGQASADEYDDPFVDERVEYREVDECIEDGHEGNYDDDYNDDEDEGDDYYTEGYVNSDFQEEGIQTRGQRQIGNVDGSPDRGLGSSSSSSEYSY</sequence>
<dbReference type="PANTHER" id="PTHR36968">
    <property type="entry name" value="HOMEOBOX-DDT DOMAIN PROTEIN RLT2"/>
    <property type="match status" value="1"/>
</dbReference>
<dbReference type="GO" id="GO:0005634">
    <property type="term" value="C:nucleus"/>
    <property type="evidence" value="ECO:0007669"/>
    <property type="project" value="UniProtKB-SubCell"/>
</dbReference>
<evidence type="ECO:0000259" key="8">
    <source>
        <dbReference type="PROSITE" id="PS50827"/>
    </source>
</evidence>
<dbReference type="Pfam" id="PF00046">
    <property type="entry name" value="Homeodomain"/>
    <property type="match status" value="1"/>
</dbReference>
<dbReference type="SMART" id="SM00389">
    <property type="entry name" value="HOX"/>
    <property type="match status" value="1"/>
</dbReference>
<dbReference type="InterPro" id="IPR001356">
    <property type="entry name" value="HD"/>
</dbReference>
<dbReference type="Pfam" id="PF15613">
    <property type="entry name" value="WSD"/>
    <property type="match status" value="1"/>
</dbReference>
<dbReference type="OrthoDB" id="6159439at2759"/>
<keyword evidence="4 5" id="KW-0238">DNA-binding</keyword>